<dbReference type="InterPro" id="IPR036291">
    <property type="entry name" value="NAD(P)-bd_dom_sf"/>
</dbReference>
<comment type="caution">
    <text evidence="2">The sequence shown here is derived from an EMBL/GenBank/DDBJ whole genome shotgun (WGS) entry which is preliminary data.</text>
</comment>
<dbReference type="Pfam" id="PF04321">
    <property type="entry name" value="RmlD_sub_bind"/>
    <property type="match status" value="1"/>
</dbReference>
<dbReference type="RefSeq" id="WP_207088943.1">
    <property type="nucleotide sequence ID" value="NZ_JAFLQW010000411.1"/>
</dbReference>
<protein>
    <submittedName>
        <fullName evidence="2">NAD(P)-dependent oxidoreductase</fullName>
    </submittedName>
</protein>
<dbReference type="InterPro" id="IPR029903">
    <property type="entry name" value="RmlD-like-bd"/>
</dbReference>
<feature type="domain" description="RmlD-like substrate binding" evidence="1">
    <location>
        <begin position="3"/>
        <end position="283"/>
    </location>
</feature>
<evidence type="ECO:0000313" key="2">
    <source>
        <dbReference type="EMBL" id="MBO0350467.1"/>
    </source>
</evidence>
<gene>
    <name evidence="2" type="ORF">J0895_15465</name>
</gene>
<organism evidence="2 3">
    <name type="scientific">Phormidium pseudopriestleyi FRX01</name>
    <dbReference type="NCBI Taxonomy" id="1759528"/>
    <lineage>
        <taxon>Bacteria</taxon>
        <taxon>Bacillati</taxon>
        <taxon>Cyanobacteriota</taxon>
        <taxon>Cyanophyceae</taxon>
        <taxon>Oscillatoriophycideae</taxon>
        <taxon>Oscillatoriales</taxon>
        <taxon>Oscillatoriaceae</taxon>
        <taxon>Phormidium</taxon>
    </lineage>
</organism>
<name>A0ABS3FTK8_9CYAN</name>
<evidence type="ECO:0000313" key="3">
    <source>
        <dbReference type="Proteomes" id="UP000664844"/>
    </source>
</evidence>
<evidence type="ECO:0000259" key="1">
    <source>
        <dbReference type="Pfam" id="PF04321"/>
    </source>
</evidence>
<dbReference type="CDD" id="cd05254">
    <property type="entry name" value="dTDP_HR_like_SDR_e"/>
    <property type="match status" value="1"/>
</dbReference>
<proteinExistence type="predicted"/>
<dbReference type="Gene3D" id="3.40.50.720">
    <property type="entry name" value="NAD(P)-binding Rossmann-like Domain"/>
    <property type="match status" value="1"/>
</dbReference>
<dbReference type="EMBL" id="JAFLQW010000411">
    <property type="protein sequence ID" value="MBO0350467.1"/>
    <property type="molecule type" value="Genomic_DNA"/>
</dbReference>
<keyword evidence="3" id="KW-1185">Reference proteome</keyword>
<dbReference type="PANTHER" id="PTHR43242:SF1">
    <property type="entry name" value="NAD(P)-BINDING ROSSMANN-FOLD SUPERFAMILY PROTEIN"/>
    <property type="match status" value="1"/>
</dbReference>
<dbReference type="Proteomes" id="UP000664844">
    <property type="component" value="Unassembled WGS sequence"/>
</dbReference>
<accession>A0ABS3FTK8</accession>
<sequence length="291" mass="32074">MKKLLITGSSGFLGWNLCQIAQSEWQVFGTYCSHEITIPGCQLMSVDLTDFPDLKSLFAEICPDAVIHTAAQSQPNVCQIHPEESYKINVTASSDLAGLCGDAEIPCVFTSTDLVFDGLNPPYAETDAVCPVSRYGEQKVEAEVEMRDRNPQTIVCRMPLMFGEGGPAAQSFLQPMLQTWRSGQKLALFTDEFRTPVSGKTAAQGLLLALEQDEKLLHLGGKERVSRYGFFEQVIEVLEVRDGRIKPCRQQDVKMSAPRPPDVSLDSSKAFSLGYNPLPLRSQLLALLGRV</sequence>
<reference evidence="2 3" key="1">
    <citation type="submission" date="2021-03" db="EMBL/GenBank/DDBJ databases">
        <title>Metabolic Capacity of the Antarctic Cyanobacterium Phormidium pseudopriestleyi that Sustains Oxygenic Photosynthesis in the Presence of Hydrogen Sulfide.</title>
        <authorList>
            <person name="Lumian J.E."/>
            <person name="Jungblut A.D."/>
            <person name="Dillon M.L."/>
            <person name="Hawes I."/>
            <person name="Doran P.T."/>
            <person name="Mackey T.J."/>
            <person name="Dick G.J."/>
            <person name="Grettenberger C.L."/>
            <person name="Sumner D.Y."/>
        </authorList>
    </citation>
    <scope>NUCLEOTIDE SEQUENCE [LARGE SCALE GENOMIC DNA]</scope>
    <source>
        <strain evidence="2 3">FRX01</strain>
    </source>
</reference>
<dbReference type="SUPFAM" id="SSF51735">
    <property type="entry name" value="NAD(P)-binding Rossmann-fold domains"/>
    <property type="match status" value="1"/>
</dbReference>
<dbReference type="PANTHER" id="PTHR43242">
    <property type="entry name" value="NAD(P)-BINDING ROSSMANN-FOLD SUPERFAMILY PROTEIN"/>
    <property type="match status" value="1"/>
</dbReference>